<dbReference type="HAMAP" id="MF_02064">
    <property type="entry name" value="Sigma70_SigI"/>
    <property type="match status" value="1"/>
</dbReference>
<evidence type="ECO:0000256" key="3">
    <source>
        <dbReference type="ARBA" id="ARBA00023082"/>
    </source>
</evidence>
<evidence type="ECO:0000313" key="8">
    <source>
        <dbReference type="EMBL" id="MEY8763566.1"/>
    </source>
</evidence>
<comment type="activity regulation">
    <text evidence="6">Negatively regulated by the anti-sigma-I factor RsgI.</text>
</comment>
<comment type="subcellular location">
    <subcellularLocation>
        <location evidence="6">Cytoplasm</location>
    </subcellularLocation>
</comment>
<keyword evidence="2 6" id="KW-0805">Transcription regulation</keyword>
<reference evidence="8 9" key="1">
    <citation type="submission" date="2024-08" db="EMBL/GenBank/DDBJ databases">
        <title>Clostridium lapicellarii sp. nov., and Clostridium renhuaiense sp. nov., two species isolated from the mud in a fermentation cellar used for producing sauce-flavour Chinese liquors.</title>
        <authorList>
            <person name="Yang F."/>
            <person name="Wang H."/>
            <person name="Chen L.Q."/>
            <person name="Zhou N."/>
            <person name="Lu J.J."/>
            <person name="Pu X.X."/>
            <person name="Wan B."/>
            <person name="Wang L."/>
            <person name="Liu S.J."/>
        </authorList>
    </citation>
    <scope>NUCLEOTIDE SEQUENCE [LARGE SCALE GENOMIC DNA]</scope>
    <source>
        <strain evidence="8 9">MT-113</strain>
    </source>
</reference>
<comment type="subunit">
    <text evidence="6">Interacts with RsgI.</text>
</comment>
<comment type="function">
    <text evidence="6">Sigma factors are initiation factors that promote the attachment of RNA polymerase to specific initiation sites and are then released.</text>
</comment>
<feature type="domain" description="RNA polymerase sigma-70 region 2" evidence="7">
    <location>
        <begin position="16"/>
        <end position="84"/>
    </location>
</feature>
<accession>A0ABV4DXZ6</accession>
<evidence type="ECO:0000256" key="2">
    <source>
        <dbReference type="ARBA" id="ARBA00023015"/>
    </source>
</evidence>
<evidence type="ECO:0000313" key="9">
    <source>
        <dbReference type="Proteomes" id="UP001565220"/>
    </source>
</evidence>
<keyword evidence="4 6" id="KW-0238">DNA-binding</keyword>
<keyword evidence="9" id="KW-1185">Reference proteome</keyword>
<keyword evidence="6" id="KW-0346">Stress response</keyword>
<comment type="caution">
    <text evidence="8">The sequence shown here is derived from an EMBL/GenBank/DDBJ whole genome shotgun (WGS) entry which is preliminary data.</text>
</comment>
<dbReference type="Gene3D" id="1.10.1740.10">
    <property type="match status" value="1"/>
</dbReference>
<gene>
    <name evidence="6" type="primary">sigI</name>
    <name evidence="8" type="ORF">AB8S09_07930</name>
</gene>
<organism evidence="8 9">
    <name type="scientific">Clostridium lapidicellarium</name>
    <dbReference type="NCBI Taxonomy" id="3240931"/>
    <lineage>
        <taxon>Bacteria</taxon>
        <taxon>Bacillati</taxon>
        <taxon>Bacillota</taxon>
        <taxon>Clostridia</taxon>
        <taxon>Eubacteriales</taxon>
        <taxon>Clostridiaceae</taxon>
        <taxon>Clostridium</taxon>
    </lineage>
</organism>
<evidence type="ECO:0000256" key="1">
    <source>
        <dbReference type="ARBA" id="ARBA00022490"/>
    </source>
</evidence>
<dbReference type="InterPro" id="IPR013325">
    <property type="entry name" value="RNA_pol_sigma_r2"/>
</dbReference>
<dbReference type="RefSeq" id="WP_294185175.1">
    <property type="nucleotide sequence ID" value="NZ_JBGFFE010000009.1"/>
</dbReference>
<feature type="short sequence motif" description="Polymerase core binding" evidence="6">
    <location>
        <begin position="41"/>
        <end position="54"/>
    </location>
</feature>
<name>A0ABV4DXZ6_9CLOT</name>
<evidence type="ECO:0000256" key="5">
    <source>
        <dbReference type="ARBA" id="ARBA00023163"/>
    </source>
</evidence>
<dbReference type="InterPro" id="IPR014244">
    <property type="entry name" value="RNA_pol_sigma-I"/>
</dbReference>
<dbReference type="EMBL" id="JBGFFE010000009">
    <property type="protein sequence ID" value="MEY8763566.1"/>
    <property type="molecule type" value="Genomic_DNA"/>
</dbReference>
<comment type="similarity">
    <text evidence="6">Belongs to the sigma-70 factor family. SigI subfamily.</text>
</comment>
<keyword evidence="1 6" id="KW-0963">Cytoplasm</keyword>
<evidence type="ECO:0000256" key="4">
    <source>
        <dbReference type="ARBA" id="ARBA00023125"/>
    </source>
</evidence>
<dbReference type="SUPFAM" id="SSF88946">
    <property type="entry name" value="Sigma2 domain of RNA polymerase sigma factors"/>
    <property type="match status" value="1"/>
</dbReference>
<feature type="DNA-binding region" description="H-T-H motif" evidence="6">
    <location>
        <begin position="179"/>
        <end position="198"/>
    </location>
</feature>
<dbReference type="Pfam" id="PF04542">
    <property type="entry name" value="Sigma70_r2"/>
    <property type="match status" value="1"/>
</dbReference>
<proteinExistence type="inferred from homology"/>
<evidence type="ECO:0000256" key="6">
    <source>
        <dbReference type="HAMAP-Rule" id="MF_02064"/>
    </source>
</evidence>
<sequence>MQNINHLICKNKDEFISENKNFIYKCTYSISKKHLQWENDDELSIALIAFNKACDKYTENKGNFYAYARVIIKNALIDYFRKNRNLPLLTFEDDQCDGGKLDNISSIDSFELETENKNRAYEIIELKKELVKYRINFNSLVNKSPKHKDTRNNALKLALKICNNSEISSYILNKRRLPVKKICVYTGFSKKFIDKWRKYIIVLFIIFSSEKFLYIKSYLNIKAGVNNE</sequence>
<dbReference type="InterPro" id="IPR007627">
    <property type="entry name" value="RNA_pol_sigma70_r2"/>
</dbReference>
<protein>
    <recommendedName>
        <fullName evidence="6">RNA polymerase sigma factor SigI</fullName>
    </recommendedName>
</protein>
<dbReference type="PIRSF" id="PIRSF038953">
    <property type="entry name" value="SigI"/>
    <property type="match status" value="1"/>
</dbReference>
<evidence type="ECO:0000259" key="7">
    <source>
        <dbReference type="Pfam" id="PF04542"/>
    </source>
</evidence>
<keyword evidence="5 6" id="KW-0804">Transcription</keyword>
<dbReference type="Proteomes" id="UP001565220">
    <property type="component" value="Unassembled WGS sequence"/>
</dbReference>
<keyword evidence="3 6" id="KW-0731">Sigma factor</keyword>